<keyword evidence="3" id="KW-1185">Reference proteome</keyword>
<dbReference type="EMBL" id="JBANAX010000677">
    <property type="protein sequence ID" value="KAL1198005.1"/>
    <property type="molecule type" value="Genomic_DNA"/>
</dbReference>
<evidence type="ECO:0000256" key="1">
    <source>
        <dbReference type="SAM" id="MobiDB-lite"/>
    </source>
</evidence>
<sequence>MLAHMNLQGLKGELITPTTEPETLVIGKEESAENFAQRLKAEQFKKEERAENAMDILTLHLGDHVLRKTEECTTARDLWVALERLYNTKTRPSRIHLLYKFYTFKMDGSKSIDQNIDDFLKTVSELASEKVTVTDEVQAILLLSSLPPHYDSMKETLKYGRESISIEDVVNAAKSKETELKAKGISTSQNSGEAYVARGRQQNKDQRNSGNRGRSKSKSGTKVTCWFYKKNGHVKVDCYAWKKRKGGDDEDAMAAVVIEQSAGVDALSVSKN</sequence>
<evidence type="ECO:0000313" key="3">
    <source>
        <dbReference type="Proteomes" id="UP001558713"/>
    </source>
</evidence>
<gene>
    <name evidence="2" type="ORF">V5N11_027629</name>
</gene>
<dbReference type="Proteomes" id="UP001558713">
    <property type="component" value="Unassembled WGS sequence"/>
</dbReference>
<accession>A0ABD0ZTR0</accession>
<name>A0ABD0ZTR0_CARAN</name>
<organism evidence="2 3">
    <name type="scientific">Cardamine amara subsp. amara</name>
    <dbReference type="NCBI Taxonomy" id="228776"/>
    <lineage>
        <taxon>Eukaryota</taxon>
        <taxon>Viridiplantae</taxon>
        <taxon>Streptophyta</taxon>
        <taxon>Embryophyta</taxon>
        <taxon>Tracheophyta</taxon>
        <taxon>Spermatophyta</taxon>
        <taxon>Magnoliopsida</taxon>
        <taxon>eudicotyledons</taxon>
        <taxon>Gunneridae</taxon>
        <taxon>Pentapetalae</taxon>
        <taxon>rosids</taxon>
        <taxon>malvids</taxon>
        <taxon>Brassicales</taxon>
        <taxon>Brassicaceae</taxon>
        <taxon>Cardamineae</taxon>
        <taxon>Cardamine</taxon>
    </lineage>
</organism>
<feature type="region of interest" description="Disordered" evidence="1">
    <location>
        <begin position="181"/>
        <end position="219"/>
    </location>
</feature>
<dbReference type="AlphaFoldDB" id="A0ABD0ZTR0"/>
<dbReference type="PANTHER" id="PTHR47592">
    <property type="entry name" value="PBF68 PROTEIN"/>
    <property type="match status" value="1"/>
</dbReference>
<dbReference type="PANTHER" id="PTHR47592:SF27">
    <property type="entry name" value="OS08G0421700 PROTEIN"/>
    <property type="match status" value="1"/>
</dbReference>
<evidence type="ECO:0000313" key="2">
    <source>
        <dbReference type="EMBL" id="KAL1198005.1"/>
    </source>
</evidence>
<reference evidence="2 3" key="1">
    <citation type="submission" date="2024-04" db="EMBL/GenBank/DDBJ databases">
        <title>Genome assembly C_amara_ONT_v2.</title>
        <authorList>
            <person name="Yant L."/>
            <person name="Moore C."/>
            <person name="Slenker M."/>
        </authorList>
    </citation>
    <scope>NUCLEOTIDE SEQUENCE [LARGE SCALE GENOMIC DNA]</scope>
    <source>
        <tissue evidence="2">Leaf</tissue>
    </source>
</reference>
<protein>
    <submittedName>
        <fullName evidence="2">Retrovirus-related Pol polyprotein from transposon TNT 1-94</fullName>
    </submittedName>
</protein>
<proteinExistence type="predicted"/>
<comment type="caution">
    <text evidence="2">The sequence shown here is derived from an EMBL/GenBank/DDBJ whole genome shotgun (WGS) entry which is preliminary data.</text>
</comment>
<dbReference type="Pfam" id="PF14223">
    <property type="entry name" value="Retrotran_gag_2"/>
    <property type="match status" value="1"/>
</dbReference>